<sequence length="145" mass="15949">MASGGREVVSNKQVIFKDYVSGFPKESDMYITANSLSLKGTRSFNKGDLVWGRTGWEEYSLIKSPESLFKIHHTDVPLSYYTGILGMPGMTAWAGFYEVCSPKKGENRAGPDDFLAQALCFKVDTGFPSTGRMFRFGEGNYSGGA</sequence>
<dbReference type="EMBL" id="CM047747">
    <property type="protein sequence ID" value="KAJ0016634.1"/>
    <property type="molecule type" value="Genomic_DNA"/>
</dbReference>
<keyword evidence="2" id="KW-1185">Reference proteome</keyword>
<reference evidence="2" key="1">
    <citation type="journal article" date="2023" name="G3 (Bethesda)">
        <title>Genome assembly and association tests identify interacting loci associated with vigor, precocity, and sex in interspecific pistachio rootstocks.</title>
        <authorList>
            <person name="Palmer W."/>
            <person name="Jacygrad E."/>
            <person name="Sagayaradj S."/>
            <person name="Cavanaugh K."/>
            <person name="Han R."/>
            <person name="Bertier L."/>
            <person name="Beede B."/>
            <person name="Kafkas S."/>
            <person name="Golino D."/>
            <person name="Preece J."/>
            <person name="Michelmore R."/>
        </authorList>
    </citation>
    <scope>NUCLEOTIDE SEQUENCE [LARGE SCALE GENOMIC DNA]</scope>
</reference>
<accession>A0ACC0XGB7</accession>
<protein>
    <submittedName>
        <fullName evidence="1">Uncharacterized protein</fullName>
    </submittedName>
</protein>
<evidence type="ECO:0000313" key="2">
    <source>
        <dbReference type="Proteomes" id="UP001163603"/>
    </source>
</evidence>
<evidence type="ECO:0000313" key="1">
    <source>
        <dbReference type="EMBL" id="KAJ0016634.1"/>
    </source>
</evidence>
<gene>
    <name evidence="1" type="ORF">Pint_10640</name>
</gene>
<organism evidence="1 2">
    <name type="scientific">Pistacia integerrima</name>
    <dbReference type="NCBI Taxonomy" id="434235"/>
    <lineage>
        <taxon>Eukaryota</taxon>
        <taxon>Viridiplantae</taxon>
        <taxon>Streptophyta</taxon>
        <taxon>Embryophyta</taxon>
        <taxon>Tracheophyta</taxon>
        <taxon>Spermatophyta</taxon>
        <taxon>Magnoliopsida</taxon>
        <taxon>eudicotyledons</taxon>
        <taxon>Gunneridae</taxon>
        <taxon>Pentapetalae</taxon>
        <taxon>rosids</taxon>
        <taxon>malvids</taxon>
        <taxon>Sapindales</taxon>
        <taxon>Anacardiaceae</taxon>
        <taxon>Pistacia</taxon>
    </lineage>
</organism>
<name>A0ACC0XGB7_9ROSI</name>
<proteinExistence type="predicted"/>
<comment type="caution">
    <text evidence="1">The sequence shown here is derived from an EMBL/GenBank/DDBJ whole genome shotgun (WGS) entry which is preliminary data.</text>
</comment>
<dbReference type="Proteomes" id="UP001163603">
    <property type="component" value="Chromosome 12"/>
</dbReference>